<name>M5A235_9BRAD</name>
<dbReference type="KEGG" id="aol:S58_69690"/>
<protein>
    <submittedName>
        <fullName evidence="1">Uncharacterized protein</fullName>
    </submittedName>
</protein>
<dbReference type="STRING" id="1245469.S58_69690"/>
<dbReference type="Proteomes" id="UP000011841">
    <property type="component" value="Chromosome"/>
</dbReference>
<proteinExistence type="predicted"/>
<organism evidence="1 2">
    <name type="scientific">Bradyrhizobium oligotrophicum S58</name>
    <dbReference type="NCBI Taxonomy" id="1245469"/>
    <lineage>
        <taxon>Bacteria</taxon>
        <taxon>Pseudomonadati</taxon>
        <taxon>Pseudomonadota</taxon>
        <taxon>Alphaproteobacteria</taxon>
        <taxon>Hyphomicrobiales</taxon>
        <taxon>Nitrobacteraceae</taxon>
        <taxon>Bradyrhizobium</taxon>
    </lineage>
</organism>
<gene>
    <name evidence="1" type="ORF">S58_69690</name>
</gene>
<evidence type="ECO:0000313" key="1">
    <source>
        <dbReference type="EMBL" id="BAM92935.1"/>
    </source>
</evidence>
<dbReference type="EMBL" id="AP012603">
    <property type="protein sequence ID" value="BAM92935.1"/>
    <property type="molecule type" value="Genomic_DNA"/>
</dbReference>
<reference evidence="1 2" key="1">
    <citation type="journal article" date="2013" name="Appl. Environ. Microbiol.">
        <title>Genome analysis suggests that the soil oligotrophic bacterium Agromonas oligotrophica (Bradyrhizobium oligotrophicum) is a nitrogen-fixing symbiont of Aeschynomene indica.</title>
        <authorList>
            <person name="Okubo T."/>
            <person name="Fukushima S."/>
            <person name="Itakura M."/>
            <person name="Oshima K."/>
            <person name="Longtonglang A."/>
            <person name="Teaumroong N."/>
            <person name="Mitsui H."/>
            <person name="Hattori M."/>
            <person name="Hattori R."/>
            <person name="Hattori T."/>
            <person name="Minamisawa K."/>
        </authorList>
    </citation>
    <scope>NUCLEOTIDE SEQUENCE [LARGE SCALE GENOMIC DNA]</scope>
    <source>
        <strain evidence="1 2">S58</strain>
    </source>
</reference>
<dbReference type="AlphaFoldDB" id="M5A235"/>
<keyword evidence="2" id="KW-1185">Reference proteome</keyword>
<accession>M5A235</accession>
<sequence>MQRTASGERATSIPFFLNKMIAQFRNGGGLDYRRIAPDIRIFVPTTDGTAASSAFATSGASIGL</sequence>
<evidence type="ECO:0000313" key="2">
    <source>
        <dbReference type="Proteomes" id="UP000011841"/>
    </source>
</evidence>
<dbReference type="HOGENOM" id="CLU_2858893_0_0_5"/>